<dbReference type="Pfam" id="PF11104">
    <property type="entry name" value="PilM_2"/>
    <property type="match status" value="1"/>
</dbReference>
<dbReference type="InterPro" id="IPR050696">
    <property type="entry name" value="FtsA/MreB"/>
</dbReference>
<dbReference type="Gene3D" id="3.30.420.40">
    <property type="match status" value="1"/>
</dbReference>
<feature type="non-terminal residue" evidence="1">
    <location>
        <position position="1"/>
    </location>
</feature>
<dbReference type="Gene3D" id="3.30.1490.300">
    <property type="match status" value="1"/>
</dbReference>
<evidence type="ECO:0008006" key="2">
    <source>
        <dbReference type="Google" id="ProtNLM"/>
    </source>
</evidence>
<proteinExistence type="predicted"/>
<evidence type="ECO:0000313" key="1">
    <source>
        <dbReference type="EMBL" id="GAH83532.1"/>
    </source>
</evidence>
<dbReference type="PANTHER" id="PTHR32432:SF3">
    <property type="entry name" value="ETHANOLAMINE UTILIZATION PROTEIN EUTJ"/>
    <property type="match status" value="1"/>
</dbReference>
<sequence length="245" mass="27835">LFGPRLVKFGQAEIRPPAESAEIAKAQDEAKVEAIKRAFQENNIAAKKVITALPGKDVLIRYFQMPRIPKSEWETAIRFEAKRHIPFKIEELFWDFQVARGLGKDAKMDVTFVAVKKEIVQNYLSLLQRAGLKPLALEPAPFSLVRLFTSGSQLAKDKPTAIVDIDYGMADINILKEKICYLTRDVSLPLEEEVVSENLLNEVRMSLDYYEKIFPTEVVGKILLCGEVELKDWDRTLAEELKVPV</sequence>
<dbReference type="EMBL" id="BARU01038335">
    <property type="protein sequence ID" value="GAH83532.1"/>
    <property type="molecule type" value="Genomic_DNA"/>
</dbReference>
<reference evidence="1" key="1">
    <citation type="journal article" date="2014" name="Front. Microbiol.">
        <title>High frequency of phylogenetically diverse reductive dehalogenase-homologous genes in deep subseafloor sedimentary metagenomes.</title>
        <authorList>
            <person name="Kawai M."/>
            <person name="Futagami T."/>
            <person name="Toyoda A."/>
            <person name="Takaki Y."/>
            <person name="Nishi S."/>
            <person name="Hori S."/>
            <person name="Arai W."/>
            <person name="Tsubouchi T."/>
            <person name="Morono Y."/>
            <person name="Uchiyama I."/>
            <person name="Ito T."/>
            <person name="Fujiyama A."/>
            <person name="Inagaki F."/>
            <person name="Takami H."/>
        </authorList>
    </citation>
    <scope>NUCLEOTIDE SEQUENCE</scope>
    <source>
        <strain evidence="1">Expedition CK06-06</strain>
    </source>
</reference>
<protein>
    <recommendedName>
        <fullName evidence="2">Pilus assembly protein PilM</fullName>
    </recommendedName>
</protein>
<organism evidence="1">
    <name type="scientific">marine sediment metagenome</name>
    <dbReference type="NCBI Taxonomy" id="412755"/>
    <lineage>
        <taxon>unclassified sequences</taxon>
        <taxon>metagenomes</taxon>
        <taxon>ecological metagenomes</taxon>
    </lineage>
</organism>
<dbReference type="InterPro" id="IPR043129">
    <property type="entry name" value="ATPase_NBD"/>
</dbReference>
<name>X1IPC4_9ZZZZ</name>
<dbReference type="AlphaFoldDB" id="X1IPC4"/>
<comment type="caution">
    <text evidence="1">The sequence shown here is derived from an EMBL/GenBank/DDBJ whole genome shotgun (WGS) entry which is preliminary data.</text>
</comment>
<dbReference type="InterPro" id="IPR005883">
    <property type="entry name" value="PilM"/>
</dbReference>
<dbReference type="SUPFAM" id="SSF53067">
    <property type="entry name" value="Actin-like ATPase domain"/>
    <property type="match status" value="1"/>
</dbReference>
<dbReference type="PANTHER" id="PTHR32432">
    <property type="entry name" value="CELL DIVISION PROTEIN FTSA-RELATED"/>
    <property type="match status" value="1"/>
</dbReference>
<gene>
    <name evidence="1" type="ORF">S03H2_59604</name>
</gene>
<accession>X1IPC4</accession>
<dbReference type="CDD" id="cd24049">
    <property type="entry name" value="ASKHA_NBD_PilM"/>
    <property type="match status" value="1"/>
</dbReference>
<feature type="non-terminal residue" evidence="1">
    <location>
        <position position="245"/>
    </location>
</feature>